<keyword evidence="10" id="KW-0325">Glycoprotein</keyword>
<evidence type="ECO:0000256" key="1">
    <source>
        <dbReference type="ARBA" id="ARBA00004477"/>
    </source>
</evidence>
<feature type="transmembrane region" description="Helical" evidence="11">
    <location>
        <begin position="810"/>
        <end position="828"/>
    </location>
</feature>
<name>A0AAN7SVR3_9EURO</name>
<comment type="pathway">
    <text evidence="2">Glycolipid biosynthesis; glycosylphosphatidylinositol-anchor biosynthesis.</text>
</comment>
<feature type="transmembrane region" description="Helical" evidence="11">
    <location>
        <begin position="545"/>
        <end position="567"/>
    </location>
</feature>
<dbReference type="InterPro" id="IPR037675">
    <property type="entry name" value="PIG-O_N"/>
</dbReference>
<sequence length="1019" mass="112331">MSREGSSKELSATTHGSDVLTDGLKRRGGTNNRAVAFKVSHVLVSIFFGWLFFVHATGLFLFTKGFLLTRLVLDNRSSCEVLPNGLPSRDISEGCWHPRTFKRAVVIIVDALRYDFTVPFLPIEHHTASKHYHDNLPFLYATALQNPEKAFLLPFIADPPTSTLQRLGGLTAGNLPTFIDIGSNFAGQATEEDNLLVQLKDQGKKIVHLGDDTWHALFPGYFDSNLTHAYDSFNVWDLHTVDNGVIEHIFPLLENQKSLGWDIVFGHFLGVDHAGHRYGPDHPAMGEKLRQMDNVLQRIAQSIDDETVLVVMGDHGMDPKGDHGGESDEEVEAALWVYSNRPRFGRLLKDHVQPPSNAKVRPVEQIDFVSTLSLLLGLPVPFNNLGSPIPEAFLRHTPATGQDQENLAKVNSLVFQQMQRYQSRYAESREFSESSSTKSLRDQFMSITSFDARLNEVFSQWHSQTVAMYRQLWANFNLQNMAVGLGVLVLGLVVLLLSSGASPRNNEDQLLRTLKGIAVGSFAGSVLAIPGLISDFTLAQATSVAGPLCLATVGSVLGALIAIFSAVPSLGFPSRTSIWTWLGLLFTLSQAAGFASNSYTIHEDTILTFLLGTFGAITLLSSLRQTVESDRVLGTYHSVLFLILTRAASYSRLCREEQMPGCRSTFYASQTSSTSATWQLLIPCLSAIVLPEIVKAFYKGTASYVGTANFWIGFCFRTGLSLVAMYWTVDSADNGEWFAEQFSSSTLKTISITIARCVFAIAVPIGFSTFIWAKPCVDISVLNLPSPSAVGDSKPHVTILGYANAFGSRYFLLIPVFVLSIVVLLPPMGQYSLALCAWQILCLLEILDTNGLIIDAVAQPFIGPVVLAMLGSYHFFKTGHQAVLSSIQWNAAFVPLRTIRYPWSPILIILNNFGPQIMCAAAVPLTVLWKRPISKEGLRGFWSDIMRSCVAHLLYYATIQVATTMWAGHLRRHLMLYRVFMPRFLMASGVLLIVDLVLIIFALGGTRVTGSSVAEIFGY</sequence>
<keyword evidence="4" id="KW-0337">GPI-anchor biosynthesis</keyword>
<dbReference type="CDD" id="cd16023">
    <property type="entry name" value="GPI_EPT_3"/>
    <property type="match status" value="1"/>
</dbReference>
<dbReference type="GO" id="GO:0005789">
    <property type="term" value="C:endoplasmic reticulum membrane"/>
    <property type="evidence" value="ECO:0007669"/>
    <property type="project" value="UniProtKB-SubCell"/>
</dbReference>
<dbReference type="PANTHER" id="PTHR23071">
    <property type="entry name" value="PHOSPHATIDYLINOSITOL GLYCAN"/>
    <property type="match status" value="1"/>
</dbReference>
<dbReference type="Pfam" id="PF01663">
    <property type="entry name" value="Phosphodiest"/>
    <property type="match status" value="1"/>
</dbReference>
<feature type="transmembrane region" description="Helical" evidence="11">
    <location>
        <begin position="749"/>
        <end position="773"/>
    </location>
</feature>
<feature type="transmembrane region" description="Helical" evidence="11">
    <location>
        <begin position="579"/>
        <end position="599"/>
    </location>
</feature>
<gene>
    <name evidence="12" type="primary">GPI13</name>
    <name evidence="12" type="ORF">LTR05_006741</name>
</gene>
<feature type="transmembrane region" description="Helical" evidence="11">
    <location>
        <begin position="710"/>
        <end position="729"/>
    </location>
</feature>
<evidence type="ECO:0000256" key="5">
    <source>
        <dbReference type="ARBA" id="ARBA00022679"/>
    </source>
</evidence>
<evidence type="ECO:0000256" key="3">
    <source>
        <dbReference type="ARBA" id="ARBA00008695"/>
    </source>
</evidence>
<dbReference type="PANTHER" id="PTHR23071:SF1">
    <property type="entry name" value="GPI ETHANOLAMINE PHOSPHATE TRANSFERASE 3"/>
    <property type="match status" value="1"/>
</dbReference>
<comment type="subcellular location">
    <subcellularLocation>
        <location evidence="1">Endoplasmic reticulum membrane</location>
        <topology evidence="1">Multi-pass membrane protein</topology>
    </subcellularLocation>
</comment>
<keyword evidence="13" id="KW-1185">Reference proteome</keyword>
<evidence type="ECO:0000256" key="8">
    <source>
        <dbReference type="ARBA" id="ARBA00022989"/>
    </source>
</evidence>
<accession>A0AAN7SVR3</accession>
<evidence type="ECO:0000256" key="11">
    <source>
        <dbReference type="SAM" id="Phobius"/>
    </source>
</evidence>
<organism evidence="12 13">
    <name type="scientific">Lithohypha guttulata</name>
    <dbReference type="NCBI Taxonomy" id="1690604"/>
    <lineage>
        <taxon>Eukaryota</taxon>
        <taxon>Fungi</taxon>
        <taxon>Dikarya</taxon>
        <taxon>Ascomycota</taxon>
        <taxon>Pezizomycotina</taxon>
        <taxon>Eurotiomycetes</taxon>
        <taxon>Chaetothyriomycetidae</taxon>
        <taxon>Chaetothyriales</taxon>
        <taxon>Trichomeriaceae</taxon>
        <taxon>Lithohypha</taxon>
    </lineage>
</organism>
<feature type="transmembrane region" description="Helical" evidence="11">
    <location>
        <begin position="513"/>
        <end position="533"/>
    </location>
</feature>
<evidence type="ECO:0000256" key="9">
    <source>
        <dbReference type="ARBA" id="ARBA00023136"/>
    </source>
</evidence>
<feature type="transmembrane region" description="Helical" evidence="11">
    <location>
        <begin position="950"/>
        <end position="968"/>
    </location>
</feature>
<dbReference type="Proteomes" id="UP001309876">
    <property type="component" value="Unassembled WGS sequence"/>
</dbReference>
<evidence type="ECO:0000313" key="13">
    <source>
        <dbReference type="Proteomes" id="UP001309876"/>
    </source>
</evidence>
<dbReference type="InterPro" id="IPR017850">
    <property type="entry name" value="Alkaline_phosphatase_core_sf"/>
</dbReference>
<evidence type="ECO:0000256" key="10">
    <source>
        <dbReference type="ARBA" id="ARBA00023180"/>
    </source>
</evidence>
<reference evidence="12 13" key="1">
    <citation type="submission" date="2023-08" db="EMBL/GenBank/DDBJ databases">
        <title>Black Yeasts Isolated from many extreme environments.</title>
        <authorList>
            <person name="Coleine C."/>
            <person name="Stajich J.E."/>
            <person name="Selbmann L."/>
        </authorList>
    </citation>
    <scope>NUCLEOTIDE SEQUENCE [LARGE SCALE GENOMIC DNA]</scope>
    <source>
        <strain evidence="12 13">CCFEE 5910</strain>
    </source>
</reference>
<dbReference type="AlphaFoldDB" id="A0AAN7SVR3"/>
<feature type="transmembrane region" description="Helical" evidence="11">
    <location>
        <begin position="35"/>
        <end position="62"/>
    </location>
</feature>
<evidence type="ECO:0000256" key="2">
    <source>
        <dbReference type="ARBA" id="ARBA00004687"/>
    </source>
</evidence>
<dbReference type="GO" id="GO:0051377">
    <property type="term" value="F:mannose-ethanolamine phosphotransferase activity"/>
    <property type="evidence" value="ECO:0007669"/>
    <property type="project" value="InterPro"/>
</dbReference>
<feature type="transmembrane region" description="Helical" evidence="11">
    <location>
        <begin position="481"/>
        <end position="501"/>
    </location>
</feature>
<dbReference type="EMBL" id="JAVRRJ010000007">
    <property type="protein sequence ID" value="KAK5082860.1"/>
    <property type="molecule type" value="Genomic_DNA"/>
</dbReference>
<keyword evidence="5" id="KW-0808">Transferase</keyword>
<dbReference type="Gene3D" id="3.40.720.10">
    <property type="entry name" value="Alkaline Phosphatase, subunit A"/>
    <property type="match status" value="1"/>
</dbReference>
<evidence type="ECO:0000256" key="6">
    <source>
        <dbReference type="ARBA" id="ARBA00022692"/>
    </source>
</evidence>
<comment type="caution">
    <text evidence="12">The sequence shown here is derived from an EMBL/GenBank/DDBJ whole genome shotgun (WGS) entry which is preliminary data.</text>
</comment>
<proteinExistence type="inferred from homology"/>
<keyword evidence="9 11" id="KW-0472">Membrane</keyword>
<feature type="transmembrane region" description="Helical" evidence="11">
    <location>
        <begin position="605"/>
        <end position="623"/>
    </location>
</feature>
<evidence type="ECO:0000313" key="12">
    <source>
        <dbReference type="EMBL" id="KAK5082860.1"/>
    </source>
</evidence>
<comment type="similarity">
    <text evidence="3">Belongs to the PIGG/PIGN/PIGO family. PIGO subfamily.</text>
</comment>
<dbReference type="InterPro" id="IPR002591">
    <property type="entry name" value="Phosphodiest/P_Trfase"/>
</dbReference>
<evidence type="ECO:0000256" key="4">
    <source>
        <dbReference type="ARBA" id="ARBA00022502"/>
    </source>
</evidence>
<protein>
    <submittedName>
        <fullName evidence="12">Mannose-ethanolamine phosphotransferase gpi13</fullName>
    </submittedName>
</protein>
<keyword evidence="8 11" id="KW-1133">Transmembrane helix</keyword>
<keyword evidence="6 11" id="KW-0812">Transmembrane</keyword>
<feature type="transmembrane region" description="Helical" evidence="11">
    <location>
        <begin position="980"/>
        <end position="1003"/>
    </location>
</feature>
<evidence type="ECO:0000256" key="7">
    <source>
        <dbReference type="ARBA" id="ARBA00022824"/>
    </source>
</evidence>
<dbReference type="GO" id="GO:0006506">
    <property type="term" value="P:GPI anchor biosynthetic process"/>
    <property type="evidence" value="ECO:0007669"/>
    <property type="project" value="UniProtKB-KW"/>
</dbReference>
<keyword evidence="7" id="KW-0256">Endoplasmic reticulum</keyword>
<dbReference type="SUPFAM" id="SSF53649">
    <property type="entry name" value="Alkaline phosphatase-like"/>
    <property type="match status" value="1"/>
</dbReference>
<dbReference type="InterPro" id="IPR039524">
    <property type="entry name" value="PIGO/GPI13"/>
</dbReference>
<feature type="transmembrane region" description="Helical" evidence="11">
    <location>
        <begin position="906"/>
        <end position="929"/>
    </location>
</feature>